<keyword evidence="1" id="KW-0732">Signal</keyword>
<evidence type="ECO:0000259" key="2">
    <source>
        <dbReference type="Pfam" id="PF07589"/>
    </source>
</evidence>
<name>A0A956NDR0_UNCEI</name>
<sequence length="270" mass="29120">MRHLISTLFATAALTATAVCAQAAVYGWNWNPSDGGAYNDRGGVINWVQSSFDTQTKQLSWYMNFGEVPNRPLLKTEGFTLALTGGPAMAGTEGNLGLFYFDGLSSSSPKLTVYGYNGRNDGSSYFDGTCDNNINAPDQMFTSLEPTAASWVLDLKNQREADRSRTFGFTIDASHIIDYTPEYTTGGAAWTGTGYGSMIGAQVNTYAGLDAQYYTNGYLKKWQGGKEGSLSLAYRPTLPYTNPVPEPASLLLLGGGLGIAGLIRRRRKSA</sequence>
<reference evidence="3" key="2">
    <citation type="journal article" date="2021" name="Microbiome">
        <title>Successional dynamics and alternative stable states in a saline activated sludge microbial community over 9 years.</title>
        <authorList>
            <person name="Wang Y."/>
            <person name="Ye J."/>
            <person name="Ju F."/>
            <person name="Liu L."/>
            <person name="Boyd J.A."/>
            <person name="Deng Y."/>
            <person name="Parks D.H."/>
            <person name="Jiang X."/>
            <person name="Yin X."/>
            <person name="Woodcroft B.J."/>
            <person name="Tyson G.W."/>
            <person name="Hugenholtz P."/>
            <person name="Polz M.F."/>
            <person name="Zhang T."/>
        </authorList>
    </citation>
    <scope>NUCLEOTIDE SEQUENCE</scope>
    <source>
        <strain evidence="3">HKST-UBA02</strain>
    </source>
</reference>
<feature type="domain" description="Ice-binding protein C-terminal" evidence="2">
    <location>
        <begin position="243"/>
        <end position="267"/>
    </location>
</feature>
<organism evidence="3 4">
    <name type="scientific">Eiseniibacteriota bacterium</name>
    <dbReference type="NCBI Taxonomy" id="2212470"/>
    <lineage>
        <taxon>Bacteria</taxon>
        <taxon>Candidatus Eiseniibacteriota</taxon>
    </lineage>
</organism>
<proteinExistence type="predicted"/>
<evidence type="ECO:0000256" key="1">
    <source>
        <dbReference type="SAM" id="SignalP"/>
    </source>
</evidence>
<feature type="signal peptide" evidence="1">
    <location>
        <begin position="1"/>
        <end position="23"/>
    </location>
</feature>
<protein>
    <submittedName>
        <fullName evidence="3">PEP-CTERM sorting domain-containing protein</fullName>
    </submittedName>
</protein>
<dbReference type="InterPro" id="IPR013424">
    <property type="entry name" value="Ice-binding_C"/>
</dbReference>
<reference evidence="3" key="1">
    <citation type="submission" date="2020-04" db="EMBL/GenBank/DDBJ databases">
        <authorList>
            <person name="Zhang T."/>
        </authorList>
    </citation>
    <scope>NUCLEOTIDE SEQUENCE</scope>
    <source>
        <strain evidence="3">HKST-UBA02</strain>
    </source>
</reference>
<dbReference type="Proteomes" id="UP000739538">
    <property type="component" value="Unassembled WGS sequence"/>
</dbReference>
<dbReference type="AlphaFoldDB" id="A0A956NDR0"/>
<dbReference type="Pfam" id="PF07589">
    <property type="entry name" value="PEP-CTERM"/>
    <property type="match status" value="1"/>
</dbReference>
<comment type="caution">
    <text evidence="3">The sequence shown here is derived from an EMBL/GenBank/DDBJ whole genome shotgun (WGS) entry which is preliminary data.</text>
</comment>
<evidence type="ECO:0000313" key="4">
    <source>
        <dbReference type="Proteomes" id="UP000739538"/>
    </source>
</evidence>
<accession>A0A956NDR0</accession>
<feature type="chain" id="PRO_5036935593" evidence="1">
    <location>
        <begin position="24"/>
        <end position="270"/>
    </location>
</feature>
<evidence type="ECO:0000313" key="3">
    <source>
        <dbReference type="EMBL" id="MCA9757540.1"/>
    </source>
</evidence>
<gene>
    <name evidence="3" type="ORF">KDA27_17175</name>
</gene>
<dbReference type="NCBIfam" id="TIGR02595">
    <property type="entry name" value="PEP_CTERM"/>
    <property type="match status" value="1"/>
</dbReference>
<dbReference type="EMBL" id="JAGQHS010000104">
    <property type="protein sequence ID" value="MCA9757540.1"/>
    <property type="molecule type" value="Genomic_DNA"/>
</dbReference>